<gene>
    <name evidence="1" type="ORF">GLOINDRAFT_13910</name>
</gene>
<name>U9SJA0_RHIID</name>
<organism evidence="1">
    <name type="scientific">Rhizophagus irregularis (strain DAOM 181602 / DAOM 197198 / MUCL 43194)</name>
    <name type="common">Arbuscular mycorrhizal fungus</name>
    <name type="synonym">Glomus intraradices</name>
    <dbReference type="NCBI Taxonomy" id="747089"/>
    <lineage>
        <taxon>Eukaryota</taxon>
        <taxon>Fungi</taxon>
        <taxon>Fungi incertae sedis</taxon>
        <taxon>Mucoromycota</taxon>
        <taxon>Glomeromycotina</taxon>
        <taxon>Glomeromycetes</taxon>
        <taxon>Glomerales</taxon>
        <taxon>Glomeraceae</taxon>
        <taxon>Rhizophagus</taxon>
    </lineage>
</organism>
<protein>
    <submittedName>
        <fullName evidence="1">Uncharacterized protein</fullName>
    </submittedName>
</protein>
<reference evidence="1" key="1">
    <citation type="submission" date="2013-07" db="EMBL/GenBank/DDBJ databases">
        <title>The genome of an arbuscular mycorrhizal fungus provides insights into the evolution of the oldest plant symbiosis.</title>
        <authorList>
            <consortium name="DOE Joint Genome Institute"/>
            <person name="Tisserant E."/>
            <person name="Malbreil M."/>
            <person name="Kuo A."/>
            <person name="Kohler A."/>
            <person name="Symeonidi A."/>
            <person name="Balestrini R."/>
            <person name="Charron P."/>
            <person name="Duensing N."/>
            <person name="Frei-dit-Frey N."/>
            <person name="Gianinazzi-Pearson V."/>
            <person name="Gilbert B."/>
            <person name="Handa Y."/>
            <person name="Hijri M."/>
            <person name="Kaul R."/>
            <person name="Kawaguchi M."/>
            <person name="Krajinski F."/>
            <person name="Lammers P."/>
            <person name="Lapierre D."/>
            <person name="Masclaux F.G."/>
            <person name="Murat C."/>
            <person name="Morin E."/>
            <person name="Ndikumana S."/>
            <person name="Pagni M."/>
            <person name="Petitpierre D."/>
            <person name="Requena N."/>
            <person name="Rosikiewicz P."/>
            <person name="Riley R."/>
            <person name="Saito K."/>
            <person name="San Clemente H."/>
            <person name="Shapiro H."/>
            <person name="van Tuinen D."/>
            <person name="Becard G."/>
            <person name="Bonfante P."/>
            <person name="Paszkowski U."/>
            <person name="Shachar-Hill Y."/>
            <person name="Young J.P."/>
            <person name="Sanders I.R."/>
            <person name="Henrissat B."/>
            <person name="Rensing S.A."/>
            <person name="Grigoriev I.V."/>
            <person name="Corradi N."/>
            <person name="Roux C."/>
            <person name="Martin F."/>
        </authorList>
    </citation>
    <scope>NUCLEOTIDE SEQUENCE</scope>
    <source>
        <strain evidence="1">DAOM 197198</strain>
    </source>
</reference>
<sequence length="90" mass="10464">MYALYNIFMTKLNFPVKVNDSPSTERRYKKTILHSLFINAKQAIKPKVQTKTQSNQKIPILGEFLKDLKLEKLSNNQVYCHYCDTGTPII</sequence>
<proteinExistence type="predicted"/>
<evidence type="ECO:0000313" key="1">
    <source>
        <dbReference type="EMBL" id="ERZ95151.1"/>
    </source>
</evidence>
<dbReference type="EMBL" id="KI301461">
    <property type="protein sequence ID" value="ERZ95151.1"/>
    <property type="molecule type" value="Genomic_DNA"/>
</dbReference>
<dbReference type="AlphaFoldDB" id="U9SJA0"/>
<dbReference type="HOGENOM" id="CLU_2442008_0_0_1"/>
<dbReference type="VEuPathDB" id="FungiDB:RhiirFUN_023670"/>
<accession>U9SJA0</accession>